<organism evidence="2 3">
    <name type="scientific">Cytobacillus firmus</name>
    <name type="common">Bacillus firmus</name>
    <dbReference type="NCBI Taxonomy" id="1399"/>
    <lineage>
        <taxon>Bacteria</taxon>
        <taxon>Bacillati</taxon>
        <taxon>Bacillota</taxon>
        <taxon>Bacilli</taxon>
        <taxon>Bacillales</taxon>
        <taxon>Bacillaceae</taxon>
        <taxon>Cytobacillus</taxon>
    </lineage>
</organism>
<evidence type="ECO:0000256" key="1">
    <source>
        <dbReference type="SAM" id="Phobius"/>
    </source>
</evidence>
<dbReference type="Proteomes" id="UP000252731">
    <property type="component" value="Unassembled WGS sequence"/>
</dbReference>
<accession>A0A366JKB6</accession>
<gene>
    <name evidence="2" type="ORF">DFO70_11794</name>
</gene>
<dbReference type="RefSeq" id="WP_166672552.1">
    <property type="nucleotide sequence ID" value="NZ_QNSF01000017.1"/>
</dbReference>
<sequence length="47" mass="4998">MSINTSLSTFMKIAITAVVISAFIFGAMFTDMSILSDSIADYITNSG</sequence>
<feature type="transmembrane region" description="Helical" evidence="1">
    <location>
        <begin position="6"/>
        <end position="29"/>
    </location>
</feature>
<dbReference type="EMBL" id="QNSF01000017">
    <property type="protein sequence ID" value="RBP87903.1"/>
    <property type="molecule type" value="Genomic_DNA"/>
</dbReference>
<name>A0A366JKB6_CYTFI</name>
<evidence type="ECO:0000313" key="3">
    <source>
        <dbReference type="Proteomes" id="UP000252731"/>
    </source>
</evidence>
<protein>
    <submittedName>
        <fullName evidence="2">Uncharacterized protein</fullName>
    </submittedName>
</protein>
<proteinExistence type="predicted"/>
<keyword evidence="1" id="KW-1133">Transmembrane helix</keyword>
<reference evidence="2 3" key="1">
    <citation type="submission" date="2018-06" db="EMBL/GenBank/DDBJ databases">
        <title>Freshwater and sediment microbial communities from various areas in North America, analyzing microbe dynamics in response to fracking.</title>
        <authorList>
            <person name="Lamendella R."/>
        </authorList>
    </citation>
    <scope>NUCLEOTIDE SEQUENCE [LARGE SCALE GENOMIC DNA]</scope>
    <source>
        <strain evidence="2 3">14_TX</strain>
    </source>
</reference>
<keyword evidence="3" id="KW-1185">Reference proteome</keyword>
<keyword evidence="1" id="KW-0472">Membrane</keyword>
<dbReference type="AlphaFoldDB" id="A0A366JKB6"/>
<keyword evidence="1" id="KW-0812">Transmembrane</keyword>
<comment type="caution">
    <text evidence="2">The sequence shown here is derived from an EMBL/GenBank/DDBJ whole genome shotgun (WGS) entry which is preliminary data.</text>
</comment>
<evidence type="ECO:0000313" key="2">
    <source>
        <dbReference type="EMBL" id="RBP87903.1"/>
    </source>
</evidence>